<accession>A0AAX4QGD0</accession>
<evidence type="ECO:0000313" key="1">
    <source>
        <dbReference type="EMBL" id="XAI95543.1"/>
    </source>
</evidence>
<protein>
    <recommendedName>
        <fullName evidence="3">Holliday junction resolvase</fullName>
    </recommendedName>
</protein>
<name>A0AAX4QGD0_9CAUD</name>
<organism evidence="1 2">
    <name type="scientific">Microcystis phage Mvi-JY20</name>
    <dbReference type="NCBI Taxonomy" id="3128146"/>
    <lineage>
        <taxon>Viruses</taxon>
        <taxon>Duplodnaviria</taxon>
        <taxon>Heunggongvirae</taxon>
        <taxon>Uroviricota</taxon>
        <taxon>Caudoviricetes</taxon>
    </lineage>
</organism>
<evidence type="ECO:0000313" key="2">
    <source>
        <dbReference type="Proteomes" id="UP001459105"/>
    </source>
</evidence>
<evidence type="ECO:0008006" key="3">
    <source>
        <dbReference type="Google" id="ProtNLM"/>
    </source>
</evidence>
<dbReference type="EMBL" id="PP438412">
    <property type="protein sequence ID" value="XAI95543.1"/>
    <property type="molecule type" value="Genomic_DNA"/>
</dbReference>
<reference evidence="1" key="1">
    <citation type="submission" date="2024-03" db="EMBL/GenBank/DDBJ databases">
        <authorList>
            <person name="Lin W."/>
            <person name="Li D."/>
            <person name="Tong Y."/>
        </authorList>
    </citation>
    <scope>NUCLEOTIDE SEQUENCE</scope>
</reference>
<dbReference type="Proteomes" id="UP001459105">
    <property type="component" value="Segment"/>
</dbReference>
<proteinExistence type="predicted"/>
<sequence>MNARGKKSKGVRAETEVAMILNDRGIVTRRVLSSGAQRGAKGDLRVGVVATDEHSRDTGTELLRAEVKNYAQFPEGFLQEFATMQAPAPTLLLKALSQAKEVKVAIARHPKGATAARLNKQPLFIVAMSLNDFADLVLELLEAKKCRSPHKKKP</sequence>